<evidence type="ECO:0000256" key="2">
    <source>
        <dbReference type="PIRSR" id="PIRSR601952-2"/>
    </source>
</evidence>
<dbReference type="InterPro" id="IPR001952">
    <property type="entry name" value="Alkaline_phosphatase"/>
</dbReference>
<keyword evidence="2" id="KW-0862">Zinc</keyword>
<evidence type="ECO:0000313" key="4">
    <source>
        <dbReference type="Proteomes" id="UP000092462"/>
    </source>
</evidence>
<keyword evidence="2" id="KW-0479">Metal-binding</keyword>
<dbReference type="EC" id="3.1.3.1" evidence="1"/>
<dbReference type="AlphaFoldDB" id="A0A1B0GP70"/>
<dbReference type="VEuPathDB" id="VectorBase:PPAI006500"/>
<sequence length="127" mass="14065">MDRMPFTIMSYANGRGYYNTYNEQGDQRLNISGLYDFSDPEMRYFATVPLNTESHGGDDVGVYASGPWAHLFVGQYEQNILPIAMAYAAQIGTYGSETECSGSGSIAIHLGIIALVAVHFLLRQLRQ</sequence>
<name>A0A1B0GP70_PHLPP</name>
<dbReference type="GO" id="GO:0046872">
    <property type="term" value="F:metal ion binding"/>
    <property type="evidence" value="ECO:0007669"/>
    <property type="project" value="UniProtKB-KW"/>
</dbReference>
<organism evidence="3 4">
    <name type="scientific">Phlebotomus papatasi</name>
    <name type="common">Sandfly</name>
    <dbReference type="NCBI Taxonomy" id="29031"/>
    <lineage>
        <taxon>Eukaryota</taxon>
        <taxon>Metazoa</taxon>
        <taxon>Ecdysozoa</taxon>
        <taxon>Arthropoda</taxon>
        <taxon>Hexapoda</taxon>
        <taxon>Insecta</taxon>
        <taxon>Pterygota</taxon>
        <taxon>Neoptera</taxon>
        <taxon>Endopterygota</taxon>
        <taxon>Diptera</taxon>
        <taxon>Nematocera</taxon>
        <taxon>Psychodoidea</taxon>
        <taxon>Psychodidae</taxon>
        <taxon>Phlebotomus</taxon>
        <taxon>Phlebotomus</taxon>
    </lineage>
</organism>
<dbReference type="PANTHER" id="PTHR11596">
    <property type="entry name" value="ALKALINE PHOSPHATASE"/>
    <property type="match status" value="1"/>
</dbReference>
<dbReference type="Proteomes" id="UP000092462">
    <property type="component" value="Unassembled WGS sequence"/>
</dbReference>
<dbReference type="EnsemblMetazoa" id="PPAI006500-RA">
    <property type="protein sequence ID" value="PPAI006500-PA"/>
    <property type="gene ID" value="PPAI006500"/>
</dbReference>
<feature type="binding site" evidence="2">
    <location>
        <position position="55"/>
    </location>
    <ligand>
        <name>Zn(2+)</name>
        <dbReference type="ChEBI" id="CHEBI:29105"/>
        <label>2</label>
    </ligand>
</feature>
<dbReference type="SUPFAM" id="SSF53649">
    <property type="entry name" value="Alkaline phosphatase-like"/>
    <property type="match status" value="1"/>
</dbReference>
<protein>
    <recommendedName>
        <fullName evidence="1">alkaline phosphatase</fullName>
        <ecNumber evidence="1">3.1.3.1</ecNumber>
    </recommendedName>
</protein>
<accession>A0A1B0GP70</accession>
<dbReference type="PANTHER" id="PTHR11596:SF85">
    <property type="entry name" value="ALKALINE PHOSPHATASE-RELATED"/>
    <property type="match status" value="1"/>
</dbReference>
<proteinExistence type="predicted"/>
<evidence type="ECO:0000313" key="3">
    <source>
        <dbReference type="EnsemblMetazoa" id="PPAI006500-PA"/>
    </source>
</evidence>
<dbReference type="Pfam" id="PF00245">
    <property type="entry name" value="Alk_phosphatase"/>
    <property type="match status" value="1"/>
</dbReference>
<evidence type="ECO:0000256" key="1">
    <source>
        <dbReference type="ARBA" id="ARBA00012647"/>
    </source>
</evidence>
<dbReference type="InterPro" id="IPR017850">
    <property type="entry name" value="Alkaline_phosphatase_core_sf"/>
</dbReference>
<dbReference type="EMBL" id="AJVK01005745">
    <property type="status" value="NOT_ANNOTATED_CDS"/>
    <property type="molecule type" value="Genomic_DNA"/>
</dbReference>
<keyword evidence="4" id="KW-1185">Reference proteome</keyword>
<dbReference type="VEuPathDB" id="VectorBase:PPAPM1_008140"/>
<comment type="cofactor">
    <cofactor evidence="2">
        <name>Zn(2+)</name>
        <dbReference type="ChEBI" id="CHEBI:29105"/>
    </cofactor>
    <text evidence="2">Binds 2 Zn(2+) ions.</text>
</comment>
<dbReference type="Gene3D" id="3.40.720.10">
    <property type="entry name" value="Alkaline Phosphatase, subunit A"/>
    <property type="match status" value="1"/>
</dbReference>
<dbReference type="GO" id="GO:0004035">
    <property type="term" value="F:alkaline phosphatase activity"/>
    <property type="evidence" value="ECO:0007669"/>
    <property type="project" value="UniProtKB-EC"/>
</dbReference>
<reference evidence="3" key="1">
    <citation type="submission" date="2022-08" db="UniProtKB">
        <authorList>
            <consortium name="EnsemblMetazoa"/>
        </authorList>
    </citation>
    <scope>IDENTIFICATION</scope>
    <source>
        <strain evidence="3">Israel</strain>
    </source>
</reference>